<keyword evidence="1" id="KW-0472">Membrane</keyword>
<feature type="transmembrane region" description="Helical" evidence="1">
    <location>
        <begin position="200"/>
        <end position="220"/>
    </location>
</feature>
<keyword evidence="1" id="KW-0812">Transmembrane</keyword>
<proteinExistence type="predicted"/>
<keyword evidence="1" id="KW-1133">Transmembrane helix</keyword>
<evidence type="ECO:0000256" key="1">
    <source>
        <dbReference type="SAM" id="Phobius"/>
    </source>
</evidence>
<feature type="transmembrane region" description="Helical" evidence="1">
    <location>
        <begin position="59"/>
        <end position="80"/>
    </location>
</feature>
<gene>
    <name evidence="2" type="ORF">BcabD6B2_00460</name>
</gene>
<sequence>MATYAEPLTTAENEIHERHGDPRLWKLFDFYYDETVPIVRRCNGCESFASSLLLGYGGAWALAAHCLVLELLLLGILAVLPDDVVWETRASNPVREEVEASSYMIGCFAGGVTMFGSIVEALSRLDAAVWVSQFRNYSHKRYRIIGRTIYISRPPSGSIFARTLRFIYGFRSHPAFAEREEFMAYERALRRGCCYPTTRIHMVYAVLFIGWVDSMVNMRGGSYKQFVVANFHYVSNFSTALWVSLILYAILYNVILVITDCYREVGRSAPRFPFLPEGRQFVSDIGFAILVGKCLCKYSVPVTFRWLARSRAPEASNVDN</sequence>
<dbReference type="AlphaFoldDB" id="A0AAV4LNH8"/>
<protein>
    <submittedName>
        <fullName evidence="2">Na+/galactose cotransporter</fullName>
    </submittedName>
</protein>
<dbReference type="GeneID" id="94192094"/>
<dbReference type="Proteomes" id="UP001497744">
    <property type="component" value="Unassembled WGS sequence"/>
</dbReference>
<dbReference type="EMBL" id="BPLF01000001">
    <property type="protein sequence ID" value="GIX60611.1"/>
    <property type="molecule type" value="Genomic_DNA"/>
</dbReference>
<dbReference type="RefSeq" id="XP_067712682.1">
    <property type="nucleotide sequence ID" value="XM_067856581.1"/>
</dbReference>
<reference evidence="2 3" key="1">
    <citation type="submission" date="2021-06" db="EMBL/GenBank/DDBJ databases">
        <title>Genome sequence of Babesia caballi.</title>
        <authorList>
            <person name="Yamagishi J."/>
            <person name="Kidaka T."/>
            <person name="Ochi A."/>
        </authorList>
    </citation>
    <scope>NUCLEOTIDE SEQUENCE [LARGE SCALE GENOMIC DNA]</scope>
    <source>
        <strain evidence="2">USDA-D6B2</strain>
    </source>
</reference>
<feature type="transmembrane region" description="Helical" evidence="1">
    <location>
        <begin position="240"/>
        <end position="262"/>
    </location>
</feature>
<name>A0AAV4LNH8_BABCB</name>
<evidence type="ECO:0000313" key="3">
    <source>
        <dbReference type="Proteomes" id="UP001497744"/>
    </source>
</evidence>
<organism evidence="2 3">
    <name type="scientific">Babesia caballi</name>
    <dbReference type="NCBI Taxonomy" id="5871"/>
    <lineage>
        <taxon>Eukaryota</taxon>
        <taxon>Sar</taxon>
        <taxon>Alveolata</taxon>
        <taxon>Apicomplexa</taxon>
        <taxon>Aconoidasida</taxon>
        <taxon>Piroplasmida</taxon>
        <taxon>Babesiidae</taxon>
        <taxon>Babesia</taxon>
    </lineage>
</organism>
<keyword evidence="3" id="KW-1185">Reference proteome</keyword>
<evidence type="ECO:0000313" key="2">
    <source>
        <dbReference type="EMBL" id="GIX60611.1"/>
    </source>
</evidence>
<accession>A0AAV4LNH8</accession>
<comment type="caution">
    <text evidence="2">The sequence shown here is derived from an EMBL/GenBank/DDBJ whole genome shotgun (WGS) entry which is preliminary data.</text>
</comment>